<evidence type="ECO:0000313" key="4">
    <source>
        <dbReference type="Proteomes" id="UP000324194"/>
    </source>
</evidence>
<feature type="transmembrane region" description="Helical" evidence="2">
    <location>
        <begin position="679"/>
        <end position="703"/>
    </location>
</feature>
<dbReference type="AlphaFoldDB" id="A0A5E4PDR9"/>
<feature type="transmembrane region" description="Helical" evidence="2">
    <location>
        <begin position="634"/>
        <end position="659"/>
    </location>
</feature>
<feature type="transmembrane region" description="Helical" evidence="2">
    <location>
        <begin position="47"/>
        <end position="68"/>
    </location>
</feature>
<keyword evidence="2" id="KW-0472">Membrane</keyword>
<keyword evidence="2" id="KW-0812">Transmembrane</keyword>
<dbReference type="InterPro" id="IPR027628">
    <property type="entry name" value="DotA_TraY"/>
</dbReference>
<sequence length="777" mass="81029">MINLFQVASDDASLDYLSQIFGSVSGVIGSGGQITILSTMFKTFNSVILTVAVLMLVYITIIGVIGTAHEGEFMGKKMNNIWIPIRSVLGIALLVPTGAGYCGIQIIMMWVIVQGIGAADTLWNTALSYVSNVGSVYGQVKVPGVNASQTLGGLFQGLVCDASSRKADPANVGNYYCVSNGGCGGSAPAFNPSATTYSMGPNGACGSITYCNQATACAGDSNSLKCLACQAQTTALAAIIPTLGDIAQQLVNADYSYRDFYANSWNKQNNASWNWIYSYCASPTNQDGSSKAIIPKTQCCVKGNNPFASCQATSSNMPDVNTPTGTGGAIQSPSAAAVQNVYWPYWPQLGPSLGLSENFVKVATNYYLDLANGAVSTYIAAQGNNSSDFSGLLSNASNKGWIYGGGFYYEIARMNSDNLKSSIPDLTWNAPDMSSSAMKDYRNNFTAAKTLESVAAGNYSQSASSSGQSAAGEVANDVMGSVTEAFTATVTAGGTNPLILIQVFGVLMLIIAEIMFVVVLVVLFAIGISGNIDVFALGTGVIDPLGPMASLVAMFVIPGIYAAFAVLITLGGLLGIYTPLIPYVYFTFGAIGWMISTVETMVAGPLVALGVISPSGHHEILGKAEPALMLLFNVFLRPSLMIFGLISAMLLAVVVVTMINETFAYVVLAFVETGAVDPLSLILILSAYVGLILAALNKCFAVINVIPQQVMRWIGGQGEGVEAPLQEIKGGIQATGGKAGGGMESTTRGTAKDFAKGKQKAEADANKTSVGAGDKKD</sequence>
<dbReference type="RefSeq" id="WP_148338094.1">
    <property type="nucleotide sequence ID" value="NZ_LR699119.1"/>
</dbReference>
<dbReference type="EMBL" id="LR699119">
    <property type="protein sequence ID" value="VVC75099.1"/>
    <property type="molecule type" value="Genomic_DNA"/>
</dbReference>
<dbReference type="KEGG" id="asip:AQUSIP_03750"/>
<dbReference type="OrthoDB" id="7010241at2"/>
<gene>
    <name evidence="3" type="ORF">AQUSIP_03750</name>
</gene>
<feature type="transmembrane region" description="Helical" evidence="2">
    <location>
        <begin position="499"/>
        <end position="528"/>
    </location>
</feature>
<dbReference type="NCBIfam" id="TIGR04346">
    <property type="entry name" value="DotA_TraY"/>
    <property type="match status" value="1"/>
</dbReference>
<feature type="transmembrane region" description="Helical" evidence="2">
    <location>
        <begin position="549"/>
        <end position="577"/>
    </location>
</feature>
<evidence type="ECO:0000313" key="3">
    <source>
        <dbReference type="EMBL" id="VVC75099.1"/>
    </source>
</evidence>
<feature type="compositionally biased region" description="Basic and acidic residues" evidence="1">
    <location>
        <begin position="750"/>
        <end position="765"/>
    </location>
</feature>
<evidence type="ECO:0000256" key="2">
    <source>
        <dbReference type="SAM" id="Phobius"/>
    </source>
</evidence>
<evidence type="ECO:0000256" key="1">
    <source>
        <dbReference type="SAM" id="MobiDB-lite"/>
    </source>
</evidence>
<feature type="compositionally biased region" description="Gly residues" evidence="1">
    <location>
        <begin position="734"/>
        <end position="743"/>
    </location>
</feature>
<protein>
    <submittedName>
        <fullName evidence="3">Uncharacterized protein</fullName>
    </submittedName>
</protein>
<feature type="transmembrane region" description="Helical" evidence="2">
    <location>
        <begin position="88"/>
        <end position="112"/>
    </location>
</feature>
<proteinExistence type="predicted"/>
<organism evidence="3 4">
    <name type="scientific">Aquicella siphonis</name>
    <dbReference type="NCBI Taxonomy" id="254247"/>
    <lineage>
        <taxon>Bacteria</taxon>
        <taxon>Pseudomonadati</taxon>
        <taxon>Pseudomonadota</taxon>
        <taxon>Gammaproteobacteria</taxon>
        <taxon>Legionellales</taxon>
        <taxon>Coxiellaceae</taxon>
        <taxon>Aquicella</taxon>
    </lineage>
</organism>
<keyword evidence="2" id="KW-1133">Transmembrane helix</keyword>
<feature type="region of interest" description="Disordered" evidence="1">
    <location>
        <begin position="734"/>
        <end position="777"/>
    </location>
</feature>
<name>A0A5E4PDR9_9COXI</name>
<dbReference type="Proteomes" id="UP000324194">
    <property type="component" value="Chromosome 1"/>
</dbReference>
<keyword evidence="4" id="KW-1185">Reference proteome</keyword>
<feature type="transmembrane region" description="Helical" evidence="2">
    <location>
        <begin position="583"/>
        <end position="613"/>
    </location>
</feature>
<accession>A0A5E4PDR9</accession>
<reference evidence="3 4" key="1">
    <citation type="submission" date="2019-08" db="EMBL/GenBank/DDBJ databases">
        <authorList>
            <person name="Guy L."/>
        </authorList>
    </citation>
    <scope>NUCLEOTIDE SEQUENCE [LARGE SCALE GENOMIC DNA]</scope>
    <source>
        <strain evidence="3 4">SGT-108</strain>
    </source>
</reference>